<comment type="function">
    <text evidence="1 14">NDH-1 shuttles electrons from NADH, via FMN and iron-sulfur (Fe-S) centers, to quinones in the respiratory chain. The immediate electron acceptor for the enzyme in this species is believed to be ubiquinone. Couples the redox reaction to proton translocation (for every two electrons transferred, four hydrogen ions are translocated across the cytoplasmic membrane), and thus conserves the redox energy in a proton gradient.</text>
</comment>
<dbReference type="Proteomes" id="UP000737113">
    <property type="component" value="Unassembled WGS sequence"/>
</dbReference>
<proteinExistence type="inferred from homology"/>
<accession>A0A972G3P1</accession>
<evidence type="ECO:0000256" key="11">
    <source>
        <dbReference type="ARBA" id="ARBA00023136"/>
    </source>
</evidence>
<dbReference type="InterPro" id="IPR001268">
    <property type="entry name" value="NADH_UbQ_OxRdtase_30kDa_su"/>
</dbReference>
<keyword evidence="8 14" id="KW-1278">Translocase</keyword>
<comment type="similarity">
    <text evidence="3 14">In the C-terminal section; belongs to the complex I 49 kDa subunit family.</text>
</comment>
<name>A0A972G3P1_9GAMM</name>
<comment type="subcellular location">
    <subcellularLocation>
        <location evidence="2">Cell inner membrane</location>
        <topology evidence="2">Peripheral membrane protein</topology>
    </subcellularLocation>
    <subcellularLocation>
        <location evidence="14">Cell membrane</location>
        <topology evidence="14">Peripheral membrane protein</topology>
        <orientation evidence="14">Cytoplasmic side</orientation>
    </subcellularLocation>
</comment>
<dbReference type="InterPro" id="IPR023062">
    <property type="entry name" value="NADH_DH_suCD"/>
</dbReference>
<evidence type="ECO:0000259" key="15">
    <source>
        <dbReference type="Pfam" id="PF00329"/>
    </source>
</evidence>
<dbReference type="NCBIfam" id="NF004739">
    <property type="entry name" value="PRK06075.1"/>
    <property type="match status" value="1"/>
</dbReference>
<dbReference type="GO" id="GO:0051287">
    <property type="term" value="F:NAD binding"/>
    <property type="evidence" value="ECO:0007669"/>
    <property type="project" value="InterPro"/>
</dbReference>
<dbReference type="Gene3D" id="1.10.645.10">
    <property type="entry name" value="Cytochrome-c3 Hydrogenase, chain B"/>
    <property type="match status" value="1"/>
</dbReference>
<keyword evidence="4 14" id="KW-0813">Transport</keyword>
<dbReference type="HAMAP" id="MF_01359">
    <property type="entry name" value="NDH1_NuoCD_1"/>
    <property type="match status" value="1"/>
</dbReference>
<dbReference type="InterPro" id="IPR014029">
    <property type="entry name" value="NADH_UbQ_OxRdtase_49kDa_CS"/>
</dbReference>
<evidence type="ECO:0000256" key="9">
    <source>
        <dbReference type="ARBA" id="ARBA00023027"/>
    </source>
</evidence>
<dbReference type="EC" id="7.1.1.-" evidence="14"/>
<dbReference type="GO" id="GO:0048038">
    <property type="term" value="F:quinone binding"/>
    <property type="evidence" value="ECO:0007669"/>
    <property type="project" value="UniProtKB-KW"/>
</dbReference>
<feature type="domain" description="NADH-quinone oxidoreductase subunit D" evidence="16">
    <location>
        <begin position="332"/>
        <end position="602"/>
    </location>
</feature>
<keyword evidence="5 14" id="KW-1003">Cell membrane</keyword>
<dbReference type="PANTHER" id="PTHR11993">
    <property type="entry name" value="NADH-UBIQUINONE OXIDOREDUCTASE 49 KDA SUBUNIT"/>
    <property type="match status" value="1"/>
</dbReference>
<evidence type="ECO:0000313" key="18">
    <source>
        <dbReference type="Proteomes" id="UP000737113"/>
    </source>
</evidence>
<sequence length="602" mass="68910">MRPAKAEVSQAGTSQVRHEWRQELTLADLPELERLLGDRPPRQQSTADKILTLWIAKDQLLAAMQLLKTQSGPFNFLFDLYGVDERLRQDRQLLPAQDFTLVYHLLSLERNQDLRLKVALEESELHMPSLCAIWPSANWYEREAWDLYGIVFDNHPNLRRILLPPTFKGHPLRKEFPCRATENAPFALDEQRQSDEQAALKFDPRDWGMTAEKADHDYLYLNLGPNHPSVHGVFRIALQLDGEHIVQAVPDIGFHHRGAEKIAERQTWHGFIPYTDRIDYLGGVMNNFPYVLAIEQLAGIRVSARVECIRVMLAECFRILSHMLFFGTFAQDVGQLSPIFYLFIDREKLFAIIEAITGARMHPSWFRIGGLAQDLPNGWHTQMQEFVDYFPKRLDEYQVMVMNNSILKRRTKGIGQYSTAQALEWNISGAGLRATGLSWDLRKQRPYSGYDNYQFEVPTAEGGDAYDRCQVRVEEMRQSIKIIQQCITHMPAGDYKADHPLTTPPDTRRSKQDIETLIQHFLNVSWGPVLPKGESCFAVEATKGINAYTLISDGSNSSYRTRIRTPSFPHLQMIPVLAKGLMVADLIAILASIDFVMADVDR</sequence>
<evidence type="ECO:0000256" key="7">
    <source>
        <dbReference type="ARBA" id="ARBA00022719"/>
    </source>
</evidence>
<reference evidence="17" key="1">
    <citation type="submission" date="2020-04" db="EMBL/GenBank/DDBJ databases">
        <title>Description of Shewanella salipaludis sp. nov., isolated from a salt marsh.</title>
        <authorList>
            <person name="Park S."/>
            <person name="Yoon J.-H."/>
        </authorList>
    </citation>
    <scope>NUCLEOTIDE SEQUENCE</scope>
    <source>
        <strain evidence="17">SHSM-M6</strain>
    </source>
</reference>
<dbReference type="PROSITE" id="PS00535">
    <property type="entry name" value="COMPLEX1_49K"/>
    <property type="match status" value="1"/>
</dbReference>
<dbReference type="AlphaFoldDB" id="A0A972G3P1"/>
<dbReference type="PROSITE" id="PS00542">
    <property type="entry name" value="COMPLEX1_30K"/>
    <property type="match status" value="1"/>
</dbReference>
<evidence type="ECO:0000256" key="12">
    <source>
        <dbReference type="ARBA" id="ARBA00023268"/>
    </source>
</evidence>
<dbReference type="InterPro" id="IPR022885">
    <property type="entry name" value="NDH1_su_D/H"/>
</dbReference>
<feature type="domain" description="NADH:ubiquinone oxidoreductase 30kDa subunit" evidence="15">
    <location>
        <begin position="53"/>
        <end position="181"/>
    </location>
</feature>
<dbReference type="NCBIfam" id="TIGR01962">
    <property type="entry name" value="NuoD"/>
    <property type="match status" value="1"/>
</dbReference>
<dbReference type="HAMAP" id="MF_01357">
    <property type="entry name" value="NDH1_NuoC"/>
    <property type="match status" value="1"/>
</dbReference>
<evidence type="ECO:0000256" key="6">
    <source>
        <dbReference type="ARBA" id="ARBA00022519"/>
    </source>
</evidence>
<dbReference type="InterPro" id="IPR037232">
    <property type="entry name" value="NADH_quin_OxRdtase_su_C/D-like"/>
</dbReference>
<comment type="catalytic activity">
    <reaction evidence="13 14">
        <text>a quinone + NADH + 5 H(+)(in) = a quinol + NAD(+) + 4 H(+)(out)</text>
        <dbReference type="Rhea" id="RHEA:57888"/>
        <dbReference type="ChEBI" id="CHEBI:15378"/>
        <dbReference type="ChEBI" id="CHEBI:24646"/>
        <dbReference type="ChEBI" id="CHEBI:57540"/>
        <dbReference type="ChEBI" id="CHEBI:57945"/>
        <dbReference type="ChEBI" id="CHEBI:132124"/>
    </reaction>
</comment>
<evidence type="ECO:0000256" key="2">
    <source>
        <dbReference type="ARBA" id="ARBA00004417"/>
    </source>
</evidence>
<dbReference type="InterPro" id="IPR010218">
    <property type="entry name" value="NADH_DH_suC"/>
</dbReference>
<dbReference type="GO" id="GO:0050136">
    <property type="term" value="F:NADH dehydrogenase (quinone) (non-electrogenic) activity"/>
    <property type="evidence" value="ECO:0007669"/>
    <property type="project" value="UniProtKB-UniRule"/>
</dbReference>
<comment type="similarity">
    <text evidence="14">In the N-terminal section; belongs to the complex I 30 kDa subunit family.</text>
</comment>
<dbReference type="InterPro" id="IPR029014">
    <property type="entry name" value="NiFe-Hase_large"/>
</dbReference>
<dbReference type="NCBIfam" id="NF008728">
    <property type="entry name" value="PRK11742.1"/>
    <property type="match status" value="1"/>
</dbReference>
<keyword evidence="18" id="KW-1185">Reference proteome</keyword>
<keyword evidence="6" id="KW-0997">Cell inner membrane</keyword>
<dbReference type="NCBIfam" id="TIGR01961">
    <property type="entry name" value="NuoC_fam"/>
    <property type="match status" value="1"/>
</dbReference>
<dbReference type="SUPFAM" id="SSF56762">
    <property type="entry name" value="HydB/Nqo4-like"/>
    <property type="match status" value="1"/>
</dbReference>
<feature type="region of interest" description="NADH dehydrogenase I subunit C" evidence="14">
    <location>
        <begin position="1"/>
        <end position="193"/>
    </location>
</feature>
<keyword evidence="10 14" id="KW-0830">Ubiquinone</keyword>
<evidence type="ECO:0000259" key="16">
    <source>
        <dbReference type="Pfam" id="PF00346"/>
    </source>
</evidence>
<keyword evidence="17" id="KW-0560">Oxidoreductase</keyword>
<keyword evidence="9 14" id="KW-0520">NAD</keyword>
<organism evidence="17 18">
    <name type="scientific">Shewanella salipaludis</name>
    <dbReference type="NCBI Taxonomy" id="2723052"/>
    <lineage>
        <taxon>Bacteria</taxon>
        <taxon>Pseudomonadati</taxon>
        <taxon>Pseudomonadota</taxon>
        <taxon>Gammaproteobacteria</taxon>
        <taxon>Alteromonadales</taxon>
        <taxon>Shewanellaceae</taxon>
        <taxon>Shewanella</taxon>
    </lineage>
</organism>
<dbReference type="Gene3D" id="3.30.460.80">
    <property type="entry name" value="NADH:ubiquinone oxidoreductase, 30kDa subunit"/>
    <property type="match status" value="1"/>
</dbReference>
<comment type="caution">
    <text evidence="17">The sequence shown here is derived from an EMBL/GenBank/DDBJ whole genome shotgun (WGS) entry which is preliminary data.</text>
</comment>
<evidence type="ECO:0000256" key="10">
    <source>
        <dbReference type="ARBA" id="ARBA00023075"/>
    </source>
</evidence>
<evidence type="ECO:0000256" key="3">
    <source>
        <dbReference type="ARBA" id="ARBA00010019"/>
    </source>
</evidence>
<dbReference type="InterPro" id="IPR001135">
    <property type="entry name" value="NADH_Q_OxRdtase_suD"/>
</dbReference>
<evidence type="ECO:0000256" key="8">
    <source>
        <dbReference type="ARBA" id="ARBA00022967"/>
    </source>
</evidence>
<dbReference type="GO" id="GO:0005886">
    <property type="term" value="C:plasma membrane"/>
    <property type="evidence" value="ECO:0007669"/>
    <property type="project" value="UniProtKB-SubCell"/>
</dbReference>
<evidence type="ECO:0000256" key="5">
    <source>
        <dbReference type="ARBA" id="ARBA00022475"/>
    </source>
</evidence>
<evidence type="ECO:0000313" key="17">
    <source>
        <dbReference type="EMBL" id="NMH63855.1"/>
    </source>
</evidence>
<evidence type="ECO:0000256" key="14">
    <source>
        <dbReference type="HAMAP-Rule" id="MF_01359"/>
    </source>
</evidence>
<dbReference type="HAMAP" id="MF_01358">
    <property type="entry name" value="NDH1_NuoD"/>
    <property type="match status" value="1"/>
</dbReference>
<dbReference type="PANTHER" id="PTHR11993:SF45">
    <property type="entry name" value="NADH-QUINONE OXIDOREDUCTASE SUBUNIT C_D"/>
    <property type="match status" value="1"/>
</dbReference>
<dbReference type="GO" id="GO:0030964">
    <property type="term" value="C:NADH dehydrogenase complex"/>
    <property type="evidence" value="ECO:0007669"/>
    <property type="project" value="InterPro"/>
</dbReference>
<gene>
    <name evidence="14 17" type="primary">nuoC</name>
    <name evidence="14" type="synonym">nuoCD</name>
    <name evidence="14" type="synonym">nuoD</name>
    <name evidence="17" type="ORF">HC757_01465</name>
</gene>
<keyword evidence="11 14" id="KW-0472">Membrane</keyword>
<evidence type="ECO:0000256" key="1">
    <source>
        <dbReference type="ARBA" id="ARBA00002378"/>
    </source>
</evidence>
<dbReference type="SUPFAM" id="SSF143243">
    <property type="entry name" value="Nqo5-like"/>
    <property type="match status" value="1"/>
</dbReference>
<dbReference type="Pfam" id="PF00346">
    <property type="entry name" value="Complex1_49kDa"/>
    <property type="match status" value="1"/>
</dbReference>
<dbReference type="Pfam" id="PF00329">
    <property type="entry name" value="Complex1_30kDa"/>
    <property type="match status" value="1"/>
</dbReference>
<evidence type="ECO:0000256" key="4">
    <source>
        <dbReference type="ARBA" id="ARBA00022448"/>
    </source>
</evidence>
<comment type="subunit">
    <text evidence="14">NDH-1 is composed of 13 different subunits. Subunits NuoB, CD, E, F, and G constitute the peripheral sector of the complex.</text>
</comment>
<feature type="region of interest" description="NADH dehydrogenase I subunit D" evidence="14">
    <location>
        <begin position="217"/>
        <end position="602"/>
    </location>
</feature>
<keyword evidence="7 14" id="KW-0874">Quinone</keyword>
<dbReference type="RefSeq" id="WP_169562477.1">
    <property type="nucleotide sequence ID" value="NZ_JAAXYH010000001.1"/>
</dbReference>
<keyword evidence="12 14" id="KW-0511">Multifunctional enzyme</keyword>
<protein>
    <recommendedName>
        <fullName evidence="14">NADH-quinone oxidoreductase subunit C/D</fullName>
        <ecNumber evidence="14">7.1.1.-</ecNumber>
    </recommendedName>
    <alternativeName>
        <fullName evidence="14">NADH dehydrogenase I subunit C/D</fullName>
    </alternativeName>
    <alternativeName>
        <fullName evidence="14">NDH-1 subunit C/D</fullName>
    </alternativeName>
</protein>
<evidence type="ECO:0000256" key="13">
    <source>
        <dbReference type="ARBA" id="ARBA00047712"/>
    </source>
</evidence>
<dbReference type="EMBL" id="JAAXYH010000001">
    <property type="protein sequence ID" value="NMH63855.1"/>
    <property type="molecule type" value="Genomic_DNA"/>
</dbReference>
<dbReference type="InterPro" id="IPR020396">
    <property type="entry name" value="NADH_UbQ_OxRdtase_CS"/>
</dbReference>
<dbReference type="GO" id="GO:0008137">
    <property type="term" value="F:NADH dehydrogenase (ubiquinone) activity"/>
    <property type="evidence" value="ECO:0007669"/>
    <property type="project" value="InterPro"/>
</dbReference>